<dbReference type="OrthoDB" id="129242at2"/>
<dbReference type="Pfam" id="PF13618">
    <property type="entry name" value="Gluconate_2-dh3"/>
    <property type="match status" value="1"/>
</dbReference>
<proteinExistence type="predicted"/>
<dbReference type="AlphaFoldDB" id="B4REP5"/>
<dbReference type="HOGENOM" id="CLU_1140750_0_0_5"/>
<dbReference type="KEGG" id="pzu:PHZ_c2160"/>
<protein>
    <recommendedName>
        <fullName evidence="4">Gluconate 2-dehydrogenase subunit 3 family protein</fullName>
    </recommendedName>
</protein>
<evidence type="ECO:0000256" key="1">
    <source>
        <dbReference type="SAM" id="Phobius"/>
    </source>
</evidence>
<dbReference type="RefSeq" id="WP_012522713.1">
    <property type="nucleotide sequence ID" value="NC_011144.1"/>
</dbReference>
<evidence type="ECO:0008006" key="4">
    <source>
        <dbReference type="Google" id="ProtNLM"/>
    </source>
</evidence>
<dbReference type="InterPro" id="IPR027056">
    <property type="entry name" value="Gluconate_2DH_su3"/>
</dbReference>
<accession>B4REP5</accession>
<dbReference type="InterPro" id="IPR006311">
    <property type="entry name" value="TAT_signal"/>
</dbReference>
<dbReference type="eggNOG" id="ENOG502Z7MB">
    <property type="taxonomic scope" value="Bacteria"/>
</dbReference>
<evidence type="ECO:0000313" key="2">
    <source>
        <dbReference type="EMBL" id="ACG78571.1"/>
    </source>
</evidence>
<dbReference type="Proteomes" id="UP000001868">
    <property type="component" value="Chromosome"/>
</dbReference>
<dbReference type="STRING" id="450851.PHZ_c2160"/>
<organism evidence="2 3">
    <name type="scientific">Phenylobacterium zucineum (strain HLK1)</name>
    <dbReference type="NCBI Taxonomy" id="450851"/>
    <lineage>
        <taxon>Bacteria</taxon>
        <taxon>Pseudomonadati</taxon>
        <taxon>Pseudomonadota</taxon>
        <taxon>Alphaproteobacteria</taxon>
        <taxon>Caulobacterales</taxon>
        <taxon>Caulobacteraceae</taxon>
        <taxon>Phenylobacterium</taxon>
    </lineage>
</organism>
<reference evidence="2 3" key="1">
    <citation type="journal article" date="2008" name="BMC Genomics">
        <title>Complete genome of Phenylobacterium zucineum - a novel facultative intracellular bacterium isolated from human erythroleukemia cell line K562.</title>
        <authorList>
            <person name="Luo Y."/>
            <person name="Xu X."/>
            <person name="Ding Z."/>
            <person name="Liu Z."/>
            <person name="Zhang B."/>
            <person name="Yan Z."/>
            <person name="Sun J."/>
            <person name="Hu S."/>
            <person name="Hu X."/>
        </authorList>
    </citation>
    <scope>NUCLEOTIDE SEQUENCE [LARGE SCALE GENOMIC DNA]</scope>
    <source>
        <strain evidence="2 3">HLK1</strain>
    </source>
</reference>
<keyword evidence="3" id="KW-1185">Reference proteome</keyword>
<name>B4REP5_PHEZH</name>
<keyword evidence="1" id="KW-1133">Transmembrane helix</keyword>
<gene>
    <name evidence="2" type="ordered locus">PHZ_c2160</name>
</gene>
<keyword evidence="1" id="KW-0812">Transmembrane</keyword>
<dbReference type="EMBL" id="CP000747">
    <property type="protein sequence ID" value="ACG78571.1"/>
    <property type="molecule type" value="Genomic_DNA"/>
</dbReference>
<feature type="transmembrane region" description="Helical" evidence="1">
    <location>
        <begin position="18"/>
        <end position="39"/>
    </location>
</feature>
<evidence type="ECO:0000313" key="3">
    <source>
        <dbReference type="Proteomes" id="UP000001868"/>
    </source>
</evidence>
<keyword evidence="1" id="KW-0472">Membrane</keyword>
<dbReference type="PROSITE" id="PS51318">
    <property type="entry name" value="TAT"/>
    <property type="match status" value="1"/>
</dbReference>
<sequence>MSDQAPKPYQRKIDRRTALIWVGAVGAAAAAGGAGVVVYRQAVAPGPAAAGYGTDPKLNPPVKAPWPRLLSDDELQAAAILADFILPATATAPAASALGIPDFIDEWVSAPYPDQAADRSVIRDGLKALIPDLVRGDGARRSAALAALPRSPDEATRAFFKRFRALTVGAYYTTEAGFRDIGYIGNEVRTSDPGPSAEVRAVLEQRLKALGL</sequence>